<evidence type="ECO:0000313" key="2">
    <source>
        <dbReference type="Proteomes" id="UP000886520"/>
    </source>
</evidence>
<dbReference type="EMBL" id="JABFUD020000002">
    <property type="protein sequence ID" value="KAI5083631.1"/>
    <property type="molecule type" value="Genomic_DNA"/>
</dbReference>
<organism evidence="1 2">
    <name type="scientific">Adiantum capillus-veneris</name>
    <name type="common">Maidenhair fern</name>
    <dbReference type="NCBI Taxonomy" id="13818"/>
    <lineage>
        <taxon>Eukaryota</taxon>
        <taxon>Viridiplantae</taxon>
        <taxon>Streptophyta</taxon>
        <taxon>Embryophyta</taxon>
        <taxon>Tracheophyta</taxon>
        <taxon>Polypodiopsida</taxon>
        <taxon>Polypodiidae</taxon>
        <taxon>Polypodiales</taxon>
        <taxon>Pteridineae</taxon>
        <taxon>Pteridaceae</taxon>
        <taxon>Vittarioideae</taxon>
        <taxon>Adiantum</taxon>
    </lineage>
</organism>
<feature type="non-terminal residue" evidence="1">
    <location>
        <position position="102"/>
    </location>
</feature>
<sequence>LTHPPCIVYASTGASHEAKACSCEVVFREVSEEQARGRGLGADLCTGGSVKKKLSASTSSTLMFTAAGGNQEAPHTKSVFMHNKNQRNSSQRLTASTAGVFH</sequence>
<keyword evidence="2" id="KW-1185">Reference proteome</keyword>
<proteinExistence type="predicted"/>
<protein>
    <submittedName>
        <fullName evidence="1">Uncharacterized protein</fullName>
    </submittedName>
</protein>
<dbReference type="Proteomes" id="UP000886520">
    <property type="component" value="Chromosome 3"/>
</dbReference>
<name>A0A9D4VDF5_ADICA</name>
<gene>
    <name evidence="1" type="ORF">GOP47_0003374</name>
</gene>
<comment type="caution">
    <text evidence="1">The sequence shown here is derived from an EMBL/GenBank/DDBJ whole genome shotgun (WGS) entry which is preliminary data.</text>
</comment>
<evidence type="ECO:0000313" key="1">
    <source>
        <dbReference type="EMBL" id="KAI5083631.1"/>
    </source>
</evidence>
<dbReference type="AlphaFoldDB" id="A0A9D4VDF5"/>
<accession>A0A9D4VDF5</accession>
<reference evidence="1" key="1">
    <citation type="submission" date="2021-01" db="EMBL/GenBank/DDBJ databases">
        <title>Adiantum capillus-veneris genome.</title>
        <authorList>
            <person name="Fang Y."/>
            <person name="Liao Q."/>
        </authorList>
    </citation>
    <scope>NUCLEOTIDE SEQUENCE</scope>
    <source>
        <strain evidence="1">H3</strain>
        <tissue evidence="1">Leaf</tissue>
    </source>
</reference>